<feature type="domain" description="Flavodoxin-like fold" evidence="7">
    <location>
        <begin position="3"/>
        <end position="191"/>
    </location>
</feature>
<protein>
    <recommendedName>
        <fullName evidence="6">FMN dependent NADH:quinone oxidoreductase</fullName>
        <ecNumber evidence="6">1.6.5.-</ecNumber>
    </recommendedName>
    <alternativeName>
        <fullName evidence="6">Azo-dye reductase</fullName>
    </alternativeName>
    <alternativeName>
        <fullName evidence="6">FMN-dependent NADH-azo compound oxidoreductase</fullName>
    </alternativeName>
    <alternativeName>
        <fullName evidence="6">FMN-dependent NADH-azoreductase</fullName>
        <ecNumber evidence="6">1.7.1.17</ecNumber>
    </alternativeName>
</protein>
<comment type="caution">
    <text evidence="8">The sequence shown here is derived from an EMBL/GenBank/DDBJ whole genome shotgun (WGS) entry which is preliminary data.</text>
</comment>
<dbReference type="RefSeq" id="WP_276266895.1">
    <property type="nucleotide sequence ID" value="NZ_JARJLM010000437.1"/>
</dbReference>
<comment type="caution">
    <text evidence="6">Lacks conserved residue(s) required for the propagation of feature annotation.</text>
</comment>
<dbReference type="SUPFAM" id="SSF52218">
    <property type="entry name" value="Flavoproteins"/>
    <property type="match status" value="1"/>
</dbReference>
<dbReference type="InterPro" id="IPR029039">
    <property type="entry name" value="Flavoprotein-like_sf"/>
</dbReference>
<comment type="catalytic activity">
    <reaction evidence="6">
        <text>2 a quinone + NADH + H(+) = 2 a 1,4-benzosemiquinone + NAD(+)</text>
        <dbReference type="Rhea" id="RHEA:65952"/>
        <dbReference type="ChEBI" id="CHEBI:15378"/>
        <dbReference type="ChEBI" id="CHEBI:57540"/>
        <dbReference type="ChEBI" id="CHEBI:57945"/>
        <dbReference type="ChEBI" id="CHEBI:132124"/>
        <dbReference type="ChEBI" id="CHEBI:134225"/>
    </reaction>
</comment>
<evidence type="ECO:0000256" key="6">
    <source>
        <dbReference type="HAMAP-Rule" id="MF_01216"/>
    </source>
</evidence>
<comment type="subunit">
    <text evidence="6">Homodimer.</text>
</comment>
<feature type="binding site" evidence="6">
    <location>
        <position position="10"/>
    </location>
    <ligand>
        <name>FMN</name>
        <dbReference type="ChEBI" id="CHEBI:58210"/>
    </ligand>
</feature>
<dbReference type="PANTHER" id="PTHR43741:SF4">
    <property type="entry name" value="FMN-DEPENDENT NADH:QUINONE OXIDOREDUCTASE"/>
    <property type="match status" value="1"/>
</dbReference>
<keyword evidence="1 6" id="KW-0285">Flavoprotein</keyword>
<dbReference type="HAMAP" id="MF_01216">
    <property type="entry name" value="Azoreductase_type1"/>
    <property type="match status" value="1"/>
</dbReference>
<dbReference type="EC" id="1.7.1.17" evidence="6"/>
<organism evidence="8 9">
    <name type="scientific">Cupriavidus basilensis</name>
    <dbReference type="NCBI Taxonomy" id="68895"/>
    <lineage>
        <taxon>Bacteria</taxon>
        <taxon>Pseudomonadati</taxon>
        <taxon>Pseudomonadota</taxon>
        <taxon>Betaproteobacteria</taxon>
        <taxon>Burkholderiales</taxon>
        <taxon>Burkholderiaceae</taxon>
        <taxon>Cupriavidus</taxon>
    </lineage>
</organism>
<dbReference type="EC" id="1.6.5.-" evidence="6"/>
<dbReference type="InterPro" id="IPR023048">
    <property type="entry name" value="NADH:quinone_OxRdtase_FMN_depd"/>
</dbReference>
<keyword evidence="3 6" id="KW-0560">Oxidoreductase</keyword>
<dbReference type="PANTHER" id="PTHR43741">
    <property type="entry name" value="FMN-DEPENDENT NADH-AZOREDUCTASE 1"/>
    <property type="match status" value="1"/>
</dbReference>
<keyword evidence="4 6" id="KW-0520">NAD</keyword>
<dbReference type="InterPro" id="IPR003680">
    <property type="entry name" value="Flavodoxin_fold"/>
</dbReference>
<comment type="catalytic activity">
    <reaction evidence="5">
        <text>N,N-dimethyl-1,4-phenylenediamine + anthranilate + 2 NAD(+) = 2-(4-dimethylaminophenyl)diazenylbenzoate + 2 NADH + 2 H(+)</text>
        <dbReference type="Rhea" id="RHEA:55872"/>
        <dbReference type="ChEBI" id="CHEBI:15378"/>
        <dbReference type="ChEBI" id="CHEBI:15783"/>
        <dbReference type="ChEBI" id="CHEBI:16567"/>
        <dbReference type="ChEBI" id="CHEBI:57540"/>
        <dbReference type="ChEBI" id="CHEBI:57945"/>
        <dbReference type="ChEBI" id="CHEBI:71579"/>
        <dbReference type="EC" id="1.7.1.17"/>
    </reaction>
    <physiologicalReaction direction="right-to-left" evidence="5">
        <dbReference type="Rhea" id="RHEA:55874"/>
    </physiologicalReaction>
</comment>
<sequence>MTRLLHISASARGESSFSRQAAQRLLAQVARQHPALAVSERDLGLAPPPHPPAALVEASLMPAAQRGAAETAALAQSEAWSAELEAADVVLISTPMHNFTVPSALKAWIDHVVRIDRTFRSTPGGKIGLLADRPVWLLLACGGPLGDGPAAQRDFLTPYLRYVLACTGIGLARFEALRLDQLRRGSEHVAQGMARVDAWAGHLARQLHGAGADRGRGV</sequence>
<proteinExistence type="inferred from homology"/>
<dbReference type="Proteomes" id="UP001216674">
    <property type="component" value="Unassembled WGS sequence"/>
</dbReference>
<evidence type="ECO:0000313" key="9">
    <source>
        <dbReference type="Proteomes" id="UP001216674"/>
    </source>
</evidence>
<comment type="similarity">
    <text evidence="6">Belongs to the azoreductase type 1 family.</text>
</comment>
<dbReference type="EMBL" id="JARJLM010000437">
    <property type="protein sequence ID" value="MDF3836415.1"/>
    <property type="molecule type" value="Genomic_DNA"/>
</dbReference>
<evidence type="ECO:0000313" key="8">
    <source>
        <dbReference type="EMBL" id="MDF3836415.1"/>
    </source>
</evidence>
<feature type="binding site" evidence="6">
    <location>
        <begin position="16"/>
        <end position="18"/>
    </location>
    <ligand>
        <name>FMN</name>
        <dbReference type="ChEBI" id="CHEBI:58210"/>
    </ligand>
</feature>
<evidence type="ECO:0000256" key="1">
    <source>
        <dbReference type="ARBA" id="ARBA00022630"/>
    </source>
</evidence>
<evidence type="ECO:0000256" key="4">
    <source>
        <dbReference type="ARBA" id="ARBA00023027"/>
    </source>
</evidence>
<comment type="cofactor">
    <cofactor evidence="6">
        <name>FMN</name>
        <dbReference type="ChEBI" id="CHEBI:58210"/>
    </cofactor>
    <text evidence="6">Binds 1 FMN per subunit.</text>
</comment>
<name>A0ABT6AUX6_9BURK</name>
<comment type="function">
    <text evidence="6">Quinone reductase that provides resistance to thiol-specific stress caused by electrophilic quinones.</text>
</comment>
<evidence type="ECO:0000256" key="5">
    <source>
        <dbReference type="ARBA" id="ARBA00048542"/>
    </source>
</evidence>
<dbReference type="Pfam" id="PF02525">
    <property type="entry name" value="Flavodoxin_2"/>
    <property type="match status" value="1"/>
</dbReference>
<keyword evidence="9" id="KW-1185">Reference proteome</keyword>
<evidence type="ECO:0000256" key="2">
    <source>
        <dbReference type="ARBA" id="ARBA00022643"/>
    </source>
</evidence>
<accession>A0ABT6AUX6</accession>
<reference evidence="8 9" key="1">
    <citation type="submission" date="2023-03" db="EMBL/GenBank/DDBJ databases">
        <title>Draft assemblies of triclosan tolerant bacteria isolated from returned activated sludge.</title>
        <authorList>
            <person name="Van Hamelsveld S."/>
        </authorList>
    </citation>
    <scope>NUCLEOTIDE SEQUENCE [LARGE SCALE GENOMIC DNA]</scope>
    <source>
        <strain evidence="8 9">GW210010_S58</strain>
    </source>
</reference>
<comment type="function">
    <text evidence="6">Also exhibits azoreductase activity. Catalyzes the reductive cleavage of the azo bond in aromatic azo compounds to the corresponding amines.</text>
</comment>
<evidence type="ECO:0000256" key="3">
    <source>
        <dbReference type="ARBA" id="ARBA00023002"/>
    </source>
</evidence>
<keyword evidence="2 6" id="KW-0288">FMN</keyword>
<dbReference type="Gene3D" id="3.40.50.360">
    <property type="match status" value="1"/>
</dbReference>
<gene>
    <name evidence="6" type="primary">azoR</name>
    <name evidence="8" type="ORF">P3W85_26195</name>
</gene>
<dbReference type="InterPro" id="IPR050104">
    <property type="entry name" value="FMN-dep_NADH:Q_OxRdtase_AzoR1"/>
</dbReference>
<evidence type="ECO:0000259" key="7">
    <source>
        <dbReference type="Pfam" id="PF02525"/>
    </source>
</evidence>